<keyword evidence="2" id="KW-1003">Cell membrane</keyword>
<evidence type="ECO:0000256" key="2">
    <source>
        <dbReference type="ARBA" id="ARBA00022475"/>
    </source>
</evidence>
<dbReference type="InterPro" id="IPR011701">
    <property type="entry name" value="MFS"/>
</dbReference>
<name>A0ABT1X470_9PROT</name>
<dbReference type="PANTHER" id="PTHR23513:SF6">
    <property type="entry name" value="MAJOR FACILITATOR SUPERFAMILY ASSOCIATED DOMAIN-CONTAINING PROTEIN"/>
    <property type="match status" value="1"/>
</dbReference>
<evidence type="ECO:0000313" key="7">
    <source>
        <dbReference type="EMBL" id="MCR0982900.1"/>
    </source>
</evidence>
<feature type="transmembrane region" description="Helical" evidence="6">
    <location>
        <begin position="242"/>
        <end position="266"/>
    </location>
</feature>
<feature type="transmembrane region" description="Helical" evidence="6">
    <location>
        <begin position="83"/>
        <end position="106"/>
    </location>
</feature>
<dbReference type="InterPro" id="IPR036259">
    <property type="entry name" value="MFS_trans_sf"/>
</dbReference>
<keyword evidence="4 6" id="KW-1133">Transmembrane helix</keyword>
<feature type="transmembrane region" description="Helical" evidence="6">
    <location>
        <begin position="304"/>
        <end position="322"/>
    </location>
</feature>
<evidence type="ECO:0000256" key="4">
    <source>
        <dbReference type="ARBA" id="ARBA00022989"/>
    </source>
</evidence>
<organism evidence="7 8">
    <name type="scientific">Roseomonas populi</name>
    <dbReference type="NCBI Taxonomy" id="3121582"/>
    <lineage>
        <taxon>Bacteria</taxon>
        <taxon>Pseudomonadati</taxon>
        <taxon>Pseudomonadota</taxon>
        <taxon>Alphaproteobacteria</taxon>
        <taxon>Acetobacterales</taxon>
        <taxon>Roseomonadaceae</taxon>
        <taxon>Roseomonas</taxon>
    </lineage>
</organism>
<dbReference type="RefSeq" id="WP_257716568.1">
    <property type="nucleotide sequence ID" value="NZ_JANJOU010000009.1"/>
</dbReference>
<gene>
    <name evidence="7" type="ORF">NRP21_12670</name>
</gene>
<evidence type="ECO:0000256" key="1">
    <source>
        <dbReference type="ARBA" id="ARBA00004651"/>
    </source>
</evidence>
<proteinExistence type="predicted"/>
<dbReference type="Proteomes" id="UP001524642">
    <property type="component" value="Unassembled WGS sequence"/>
</dbReference>
<evidence type="ECO:0000313" key="8">
    <source>
        <dbReference type="Proteomes" id="UP001524642"/>
    </source>
</evidence>
<feature type="transmembrane region" description="Helical" evidence="6">
    <location>
        <begin position="44"/>
        <end position="63"/>
    </location>
</feature>
<keyword evidence="5 6" id="KW-0472">Membrane</keyword>
<dbReference type="SUPFAM" id="SSF103473">
    <property type="entry name" value="MFS general substrate transporter"/>
    <property type="match status" value="1"/>
</dbReference>
<comment type="subcellular location">
    <subcellularLocation>
        <location evidence="1">Cell membrane</location>
        <topology evidence="1">Multi-pass membrane protein</topology>
    </subcellularLocation>
</comment>
<evidence type="ECO:0000256" key="6">
    <source>
        <dbReference type="SAM" id="Phobius"/>
    </source>
</evidence>
<dbReference type="Pfam" id="PF07690">
    <property type="entry name" value="MFS_1"/>
    <property type="match status" value="1"/>
</dbReference>
<feature type="transmembrane region" description="Helical" evidence="6">
    <location>
        <begin position="112"/>
        <end position="131"/>
    </location>
</feature>
<feature type="transmembrane region" description="Helical" evidence="6">
    <location>
        <begin position="204"/>
        <end position="230"/>
    </location>
</feature>
<dbReference type="Gene3D" id="1.20.1250.20">
    <property type="entry name" value="MFS general substrate transporter like domains"/>
    <property type="match status" value="1"/>
</dbReference>
<keyword evidence="3 6" id="KW-0812">Transmembrane</keyword>
<accession>A0ABT1X470</accession>
<dbReference type="EMBL" id="JANJOU010000009">
    <property type="protein sequence ID" value="MCR0982900.1"/>
    <property type="molecule type" value="Genomic_DNA"/>
</dbReference>
<evidence type="ECO:0000256" key="5">
    <source>
        <dbReference type="ARBA" id="ARBA00023136"/>
    </source>
</evidence>
<keyword evidence="8" id="KW-1185">Reference proteome</keyword>
<dbReference type="CDD" id="cd06173">
    <property type="entry name" value="MFS_MefA_like"/>
    <property type="match status" value="1"/>
</dbReference>
<comment type="caution">
    <text evidence="7">The sequence shown here is derived from an EMBL/GenBank/DDBJ whole genome shotgun (WGS) entry which is preliminary data.</text>
</comment>
<protein>
    <submittedName>
        <fullName evidence="7">MFS transporter</fullName>
    </submittedName>
</protein>
<evidence type="ECO:0000256" key="3">
    <source>
        <dbReference type="ARBA" id="ARBA00022692"/>
    </source>
</evidence>
<feature type="transmembrane region" description="Helical" evidence="6">
    <location>
        <begin position="278"/>
        <end position="298"/>
    </location>
</feature>
<reference evidence="7 8" key="1">
    <citation type="submission" date="2022-06" db="EMBL/GenBank/DDBJ databases">
        <title>Roseomonas CN29.</title>
        <authorList>
            <person name="Cheng Y."/>
            <person name="He X."/>
        </authorList>
    </citation>
    <scope>NUCLEOTIDE SEQUENCE [LARGE SCALE GENOMIC DNA]</scope>
    <source>
        <strain evidence="7 8">CN29</strain>
    </source>
</reference>
<feature type="transmembrane region" description="Helical" evidence="6">
    <location>
        <begin position="21"/>
        <end position="38"/>
    </location>
</feature>
<dbReference type="PANTHER" id="PTHR23513">
    <property type="entry name" value="INTEGRAL MEMBRANE EFFLUX PROTEIN-RELATED"/>
    <property type="match status" value="1"/>
</dbReference>
<sequence>MPNAVRRLALSNLAAQASEQVALAAAPLVAVLALGAGAEETGWLQAAQTLPFLLLALPAGVLADRASRLRLMIGAEALRAAALLAILALAGTGHLGLAGLAALGALGAAGTVAQGVAAPAILPALVPRAGLAMANRSLELGRSLAFAAGPALGGALIGWLGTGPAYGLAIGLSLIAMAPLAGLKEPPRAAPARRHPARELREGVGFVLLHPLLRPILATAVLFNTAWFVLQAGFVVHAVRNLGLSAAGVGFTLGLFGAGMVAGALASPWLAARAPLGALIVVGPLSALLASLLMLATAALPSPALAGVSLFLFGAGPVLWTIHTAALRQAVTPGAMLGRVSATVMTATYGARPLGAALGALLAARWGVEACLLASTLGFAAQAAVILASPAPGLRDLPASAASPA</sequence>
<feature type="transmembrane region" description="Helical" evidence="6">
    <location>
        <begin position="143"/>
        <end position="160"/>
    </location>
</feature>